<dbReference type="OrthoDB" id="5125733at2759"/>
<name>A0A6G1IIW9_9PLEO</name>
<dbReference type="Proteomes" id="UP000799291">
    <property type="component" value="Unassembled WGS sequence"/>
</dbReference>
<proteinExistence type="predicted"/>
<gene>
    <name evidence="2" type="ORF">K458DRAFT_491424</name>
</gene>
<evidence type="ECO:0000313" key="2">
    <source>
        <dbReference type="EMBL" id="KAF2678172.1"/>
    </source>
</evidence>
<protein>
    <recommendedName>
        <fullName evidence="1">Heterokaryon incompatibility domain-containing protein</fullName>
    </recommendedName>
</protein>
<organism evidence="2 3">
    <name type="scientific">Lentithecium fluviatile CBS 122367</name>
    <dbReference type="NCBI Taxonomy" id="1168545"/>
    <lineage>
        <taxon>Eukaryota</taxon>
        <taxon>Fungi</taxon>
        <taxon>Dikarya</taxon>
        <taxon>Ascomycota</taxon>
        <taxon>Pezizomycotina</taxon>
        <taxon>Dothideomycetes</taxon>
        <taxon>Pleosporomycetidae</taxon>
        <taxon>Pleosporales</taxon>
        <taxon>Massarineae</taxon>
        <taxon>Lentitheciaceae</taxon>
        <taxon>Lentithecium</taxon>
    </lineage>
</organism>
<dbReference type="PANTHER" id="PTHR33112:SF16">
    <property type="entry name" value="HETEROKARYON INCOMPATIBILITY DOMAIN-CONTAINING PROTEIN"/>
    <property type="match status" value="1"/>
</dbReference>
<reference evidence="2" key="1">
    <citation type="journal article" date="2020" name="Stud. Mycol.">
        <title>101 Dothideomycetes genomes: a test case for predicting lifestyles and emergence of pathogens.</title>
        <authorList>
            <person name="Haridas S."/>
            <person name="Albert R."/>
            <person name="Binder M."/>
            <person name="Bloem J."/>
            <person name="Labutti K."/>
            <person name="Salamov A."/>
            <person name="Andreopoulos B."/>
            <person name="Baker S."/>
            <person name="Barry K."/>
            <person name="Bills G."/>
            <person name="Bluhm B."/>
            <person name="Cannon C."/>
            <person name="Castanera R."/>
            <person name="Culley D."/>
            <person name="Daum C."/>
            <person name="Ezra D."/>
            <person name="Gonzalez J."/>
            <person name="Henrissat B."/>
            <person name="Kuo A."/>
            <person name="Liang C."/>
            <person name="Lipzen A."/>
            <person name="Lutzoni F."/>
            <person name="Magnuson J."/>
            <person name="Mondo S."/>
            <person name="Nolan M."/>
            <person name="Ohm R."/>
            <person name="Pangilinan J."/>
            <person name="Park H.-J."/>
            <person name="Ramirez L."/>
            <person name="Alfaro M."/>
            <person name="Sun H."/>
            <person name="Tritt A."/>
            <person name="Yoshinaga Y."/>
            <person name="Zwiers L.-H."/>
            <person name="Turgeon B."/>
            <person name="Goodwin S."/>
            <person name="Spatafora J."/>
            <person name="Crous P."/>
            <person name="Grigoriev I."/>
        </authorList>
    </citation>
    <scope>NUCLEOTIDE SEQUENCE</scope>
    <source>
        <strain evidence="2">CBS 122367</strain>
    </source>
</reference>
<sequence>MQDDMEEMSCEISMMPEIYSRAVVTIAASTAKSVLEGFIDRRKFVDHVFPEILMQDSVGKTSVLGLVKTQFFEHQALALDRRAWAFQEHLLSTRILQFRRHQIRFICPGQTLNADDCIDGWGSLHPGYPRAGFSLSSEADADAFEAVWHDTVTKYSERCLTNSTDRILAFSGIARMATKFTKGDVYYAGHWMSMISRDLLWSTPNARAGSSSDFLGPSWAWTGVNQRVEFGGVLKKTDLNSDGAKRGKHRLIWEILKVKMTLVDQRAPFGAVQEAILVLRAPIRCVWLKWWFHGGRFRLSPIQPIPGTGSQMHLGEEVESIGLLWDNPRIDTFGTSYYLVLAARENSWFGIRGLILRAIDEENNDGVGRYVRCGHASMD</sequence>
<feature type="domain" description="Heterokaryon incompatibility" evidence="1">
    <location>
        <begin position="2"/>
        <end position="88"/>
    </location>
</feature>
<keyword evidence="3" id="KW-1185">Reference proteome</keyword>
<accession>A0A6G1IIW9</accession>
<evidence type="ECO:0000259" key="1">
    <source>
        <dbReference type="Pfam" id="PF06985"/>
    </source>
</evidence>
<dbReference type="PANTHER" id="PTHR33112">
    <property type="entry name" value="DOMAIN PROTEIN, PUTATIVE-RELATED"/>
    <property type="match status" value="1"/>
</dbReference>
<evidence type="ECO:0000313" key="3">
    <source>
        <dbReference type="Proteomes" id="UP000799291"/>
    </source>
</evidence>
<dbReference type="AlphaFoldDB" id="A0A6G1IIW9"/>
<dbReference type="InterPro" id="IPR010730">
    <property type="entry name" value="HET"/>
</dbReference>
<dbReference type="Pfam" id="PF06985">
    <property type="entry name" value="HET"/>
    <property type="match status" value="1"/>
</dbReference>
<dbReference type="EMBL" id="MU005614">
    <property type="protein sequence ID" value="KAF2678172.1"/>
    <property type="molecule type" value="Genomic_DNA"/>
</dbReference>